<protein>
    <submittedName>
        <fullName evidence="1">Uncharacterized protein</fullName>
    </submittedName>
</protein>
<comment type="caution">
    <text evidence="1">The sequence shown here is derived from an EMBL/GenBank/DDBJ whole genome shotgun (WGS) entry which is preliminary data.</text>
</comment>
<dbReference type="AlphaFoldDB" id="A0AAX0K6S3"/>
<evidence type="ECO:0000313" key="2">
    <source>
        <dbReference type="Proteomes" id="UP000188855"/>
    </source>
</evidence>
<proteinExistence type="predicted"/>
<reference evidence="1 2" key="1">
    <citation type="submission" date="2016-10" db="EMBL/GenBank/DDBJ databases">
        <title>Whole genome sequences of antibiotic resistant commensal Escherichia coli from healthy Australian adults.</title>
        <authorList>
            <person name="Moran R.A."/>
            <person name="Anantham S."/>
            <person name="Nigro S.J."/>
            <person name="Holt K.E."/>
            <person name="Hall R.M."/>
        </authorList>
    </citation>
    <scope>NUCLEOTIDE SEQUENCE [LARGE SCALE GENOMIC DNA]</scope>
    <source>
        <strain evidence="1 2">2.3-R4</strain>
    </source>
</reference>
<feature type="non-terminal residue" evidence="1">
    <location>
        <position position="85"/>
    </location>
</feature>
<dbReference type="InterPro" id="IPR027417">
    <property type="entry name" value="P-loop_NTPase"/>
</dbReference>
<gene>
    <name evidence="1" type="ORF">BMT91_27440</name>
</gene>
<dbReference type="Proteomes" id="UP000188855">
    <property type="component" value="Unassembled WGS sequence"/>
</dbReference>
<dbReference type="Gene3D" id="3.40.50.300">
    <property type="entry name" value="P-loop containing nucleotide triphosphate hydrolases"/>
    <property type="match status" value="1"/>
</dbReference>
<dbReference type="SUPFAM" id="SSF52540">
    <property type="entry name" value="P-loop containing nucleoside triphosphate hydrolases"/>
    <property type="match status" value="1"/>
</dbReference>
<organism evidence="1 2">
    <name type="scientific">Escherichia coli</name>
    <dbReference type="NCBI Taxonomy" id="562"/>
    <lineage>
        <taxon>Bacteria</taxon>
        <taxon>Pseudomonadati</taxon>
        <taxon>Pseudomonadota</taxon>
        <taxon>Gammaproteobacteria</taxon>
        <taxon>Enterobacterales</taxon>
        <taxon>Enterobacteriaceae</taxon>
        <taxon>Escherichia</taxon>
    </lineage>
</organism>
<name>A0AAX0K6S3_ECOLX</name>
<sequence length="85" mass="9376">MMQSAGIVVNGVTVTWRNGQKALRDASFTVPGGSIAALLGVNGSGEIVLTRFWARHQRLLRMIAALRWLIYFIAPRRLPCQVPEA</sequence>
<evidence type="ECO:0000313" key="1">
    <source>
        <dbReference type="EMBL" id="OOK18454.1"/>
    </source>
</evidence>
<accession>A0AAX0K6S3</accession>
<dbReference type="EMBL" id="MPAF01000311">
    <property type="protein sequence ID" value="OOK18454.1"/>
    <property type="molecule type" value="Genomic_DNA"/>
</dbReference>